<accession>A0A0A8ZXT3</accession>
<proteinExistence type="predicted"/>
<organism evidence="1">
    <name type="scientific">Arundo donax</name>
    <name type="common">Giant reed</name>
    <name type="synonym">Donax arundinaceus</name>
    <dbReference type="NCBI Taxonomy" id="35708"/>
    <lineage>
        <taxon>Eukaryota</taxon>
        <taxon>Viridiplantae</taxon>
        <taxon>Streptophyta</taxon>
        <taxon>Embryophyta</taxon>
        <taxon>Tracheophyta</taxon>
        <taxon>Spermatophyta</taxon>
        <taxon>Magnoliopsida</taxon>
        <taxon>Liliopsida</taxon>
        <taxon>Poales</taxon>
        <taxon>Poaceae</taxon>
        <taxon>PACMAD clade</taxon>
        <taxon>Arundinoideae</taxon>
        <taxon>Arundineae</taxon>
        <taxon>Arundo</taxon>
    </lineage>
</organism>
<dbReference type="AlphaFoldDB" id="A0A0A8ZXT3"/>
<dbReference type="EMBL" id="GBRH01255342">
    <property type="protein sequence ID" value="JAD42553.1"/>
    <property type="molecule type" value="Transcribed_RNA"/>
</dbReference>
<protein>
    <submittedName>
        <fullName evidence="1">Uncharacterized protein</fullName>
    </submittedName>
</protein>
<reference evidence="1" key="2">
    <citation type="journal article" date="2015" name="Data Brief">
        <title>Shoot transcriptome of the giant reed, Arundo donax.</title>
        <authorList>
            <person name="Barrero R.A."/>
            <person name="Guerrero F.D."/>
            <person name="Moolhuijzen P."/>
            <person name="Goolsby J.A."/>
            <person name="Tidwell J."/>
            <person name="Bellgard S.E."/>
            <person name="Bellgard M.I."/>
        </authorList>
    </citation>
    <scope>NUCLEOTIDE SEQUENCE</scope>
    <source>
        <tissue evidence="1">Shoot tissue taken approximately 20 cm above the soil surface</tissue>
    </source>
</reference>
<sequence length="114" mass="13724">MCGMLLLMEHFNDWDLHAIVRSCSNFPHPKEPAASPHVAAVQEAEVEDSEPAPTPTPRVRRWSRCLHARCRCRSGDWCECQQRRRRPRMHRCCRTLCTWIWITRRSCYWPRRHR</sequence>
<evidence type="ECO:0000313" key="1">
    <source>
        <dbReference type="EMBL" id="JAD42553.1"/>
    </source>
</evidence>
<name>A0A0A8ZXT3_ARUDO</name>
<reference evidence="1" key="1">
    <citation type="submission" date="2014-09" db="EMBL/GenBank/DDBJ databases">
        <authorList>
            <person name="Magalhaes I.L.F."/>
            <person name="Oliveira U."/>
            <person name="Santos F.R."/>
            <person name="Vidigal T.H.D.A."/>
            <person name="Brescovit A.D."/>
            <person name="Santos A.J."/>
        </authorList>
    </citation>
    <scope>NUCLEOTIDE SEQUENCE</scope>
    <source>
        <tissue evidence="1">Shoot tissue taken approximately 20 cm above the soil surface</tissue>
    </source>
</reference>